<gene>
    <name evidence="7" type="primary">LOC106050941</name>
</gene>
<dbReference type="AlphaFoldDB" id="A0A9W3APY1"/>
<reference evidence="7" key="1">
    <citation type="submission" date="2025-08" db="UniProtKB">
        <authorList>
            <consortium name="RefSeq"/>
        </authorList>
    </citation>
    <scope>IDENTIFICATION</scope>
</reference>
<keyword evidence="3 5" id="KW-1133">Transmembrane helix</keyword>
<feature type="transmembrane region" description="Helical" evidence="5">
    <location>
        <begin position="312"/>
        <end position="333"/>
    </location>
</feature>
<dbReference type="Proteomes" id="UP001165740">
    <property type="component" value="Chromosome 6"/>
</dbReference>
<dbReference type="GO" id="GO:0022857">
    <property type="term" value="F:transmembrane transporter activity"/>
    <property type="evidence" value="ECO:0007669"/>
    <property type="project" value="InterPro"/>
</dbReference>
<evidence type="ECO:0000313" key="6">
    <source>
        <dbReference type="Proteomes" id="UP001165740"/>
    </source>
</evidence>
<proteinExistence type="predicted"/>
<feature type="transmembrane region" description="Helical" evidence="5">
    <location>
        <begin position="142"/>
        <end position="167"/>
    </location>
</feature>
<name>A0A9W3APY1_BIOGL</name>
<sequence>MKFDDVIHQLGDFGSYQKRMFLLTCLVSVPTAFHVLMSVFVLAVPDHRCAIPELDNDTYASQGPWHDDLINQSIPWLSQKNMYSQCEVFVKDVTQRDWNNTTRKCDKWVYSKEIFTSTFVTEVCGIYLHSNYLLLNSRVWNYYFPFYIVILLGTIGQFASGLAVAFVHSYVPFVILKFCATFFGSGLYLASYVIGMELVGPRKRKYAGIIKECFWVLGHFLLIAIAYGLRDWRHLQIVLSIPNFLIISYFLLLNESPRWLVSRNRLQEASEIIKIAAKTNNVTMADKMANLKEIELDGIGEKVWHMMTNHVLLIRCLVIFANWIVASMVYYGLSLNVGNLSGDLYLNFFLSGVVELLSYFLCLIFLDKAGRKLLQCLFMLTAGAACVCTLFPVLYGTKDLSWITLVLSLVGKFGSSAAFAIIYIYTVELFPTVMRNSGLGLCSVMARVGGILAPYIADIGQVISGDMAVVLPLLIFGGACVFAGLLALLLPETANKMLPDTVEDAKNFGRKNNKRSFNLQPLEPNSEKIGKLNPVFTMDSPI</sequence>
<feature type="transmembrane region" description="Helical" evidence="5">
    <location>
        <begin position="20"/>
        <end position="44"/>
    </location>
</feature>
<evidence type="ECO:0000256" key="4">
    <source>
        <dbReference type="ARBA" id="ARBA00023136"/>
    </source>
</evidence>
<keyword evidence="2 5" id="KW-0812">Transmembrane</keyword>
<evidence type="ECO:0000256" key="1">
    <source>
        <dbReference type="ARBA" id="ARBA00004141"/>
    </source>
</evidence>
<evidence type="ECO:0000313" key="7">
    <source>
        <dbReference type="RefSeq" id="XP_055889284.1"/>
    </source>
</evidence>
<feature type="transmembrane region" description="Helical" evidence="5">
    <location>
        <begin position="235"/>
        <end position="253"/>
    </location>
</feature>
<dbReference type="OMA" id="HEIMRTH"/>
<accession>A0A9W3APY1</accession>
<dbReference type="PANTHER" id="PTHR24064">
    <property type="entry name" value="SOLUTE CARRIER FAMILY 22 MEMBER"/>
    <property type="match status" value="1"/>
</dbReference>
<dbReference type="OrthoDB" id="10021984at2759"/>
<dbReference type="InterPro" id="IPR036259">
    <property type="entry name" value="MFS_trans_sf"/>
</dbReference>
<dbReference type="GeneID" id="106050941"/>
<evidence type="ECO:0000256" key="2">
    <source>
        <dbReference type="ARBA" id="ARBA00022692"/>
    </source>
</evidence>
<feature type="transmembrane region" description="Helical" evidence="5">
    <location>
        <begin position="373"/>
        <end position="395"/>
    </location>
</feature>
<comment type="subcellular location">
    <subcellularLocation>
        <location evidence="1">Membrane</location>
        <topology evidence="1">Multi-pass membrane protein</topology>
    </subcellularLocation>
</comment>
<feature type="transmembrane region" description="Helical" evidence="5">
    <location>
        <begin position="401"/>
        <end position="426"/>
    </location>
</feature>
<feature type="transmembrane region" description="Helical" evidence="5">
    <location>
        <begin position="206"/>
        <end position="229"/>
    </location>
</feature>
<feature type="transmembrane region" description="Helical" evidence="5">
    <location>
        <begin position="345"/>
        <end position="366"/>
    </location>
</feature>
<dbReference type="RefSeq" id="XP_055889284.1">
    <property type="nucleotide sequence ID" value="XM_056033309.1"/>
</dbReference>
<organism evidence="6 7">
    <name type="scientific">Biomphalaria glabrata</name>
    <name type="common">Bloodfluke planorb</name>
    <name type="synonym">Freshwater snail</name>
    <dbReference type="NCBI Taxonomy" id="6526"/>
    <lineage>
        <taxon>Eukaryota</taxon>
        <taxon>Metazoa</taxon>
        <taxon>Spiralia</taxon>
        <taxon>Lophotrochozoa</taxon>
        <taxon>Mollusca</taxon>
        <taxon>Gastropoda</taxon>
        <taxon>Heterobranchia</taxon>
        <taxon>Euthyneura</taxon>
        <taxon>Panpulmonata</taxon>
        <taxon>Hygrophila</taxon>
        <taxon>Lymnaeoidea</taxon>
        <taxon>Planorbidae</taxon>
        <taxon>Biomphalaria</taxon>
    </lineage>
</organism>
<dbReference type="GO" id="GO:0016020">
    <property type="term" value="C:membrane"/>
    <property type="evidence" value="ECO:0007669"/>
    <property type="project" value="UniProtKB-SubCell"/>
</dbReference>
<feature type="transmembrane region" description="Helical" evidence="5">
    <location>
        <begin position="469"/>
        <end position="490"/>
    </location>
</feature>
<evidence type="ECO:0000256" key="3">
    <source>
        <dbReference type="ARBA" id="ARBA00022989"/>
    </source>
</evidence>
<dbReference type="SUPFAM" id="SSF103473">
    <property type="entry name" value="MFS general substrate transporter"/>
    <property type="match status" value="1"/>
</dbReference>
<dbReference type="Pfam" id="PF00083">
    <property type="entry name" value="Sugar_tr"/>
    <property type="match status" value="1"/>
</dbReference>
<feature type="transmembrane region" description="Helical" evidence="5">
    <location>
        <begin position="438"/>
        <end position="457"/>
    </location>
</feature>
<dbReference type="InterPro" id="IPR005828">
    <property type="entry name" value="MFS_sugar_transport-like"/>
</dbReference>
<dbReference type="Gene3D" id="1.20.1250.20">
    <property type="entry name" value="MFS general substrate transporter like domains"/>
    <property type="match status" value="1"/>
</dbReference>
<keyword evidence="6" id="KW-1185">Reference proteome</keyword>
<protein>
    <submittedName>
        <fullName evidence="7">Organic cation transporter protein-like</fullName>
    </submittedName>
</protein>
<keyword evidence="4 5" id="KW-0472">Membrane</keyword>
<evidence type="ECO:0000256" key="5">
    <source>
        <dbReference type="SAM" id="Phobius"/>
    </source>
</evidence>
<dbReference type="CDD" id="cd17317">
    <property type="entry name" value="MFS_SLC22"/>
    <property type="match status" value="1"/>
</dbReference>
<feature type="transmembrane region" description="Helical" evidence="5">
    <location>
        <begin position="173"/>
        <end position="194"/>
    </location>
</feature>